<evidence type="ECO:0000313" key="11">
    <source>
        <dbReference type="Proteomes" id="UP001310890"/>
    </source>
</evidence>
<keyword evidence="4" id="KW-0456">Lyase</keyword>
<comment type="caution">
    <text evidence="10">The sequence shown here is derived from an EMBL/GenBank/DDBJ whole genome shotgun (WGS) entry which is preliminary data.</text>
</comment>
<dbReference type="AlphaFoldDB" id="A0AAN7YFP5"/>
<evidence type="ECO:0000256" key="6">
    <source>
        <dbReference type="ARBA" id="ARBA00034031"/>
    </source>
</evidence>
<name>A0AAN7YFP5_9PEZI</name>
<evidence type="ECO:0000256" key="8">
    <source>
        <dbReference type="SAM" id="MobiDB-lite"/>
    </source>
</evidence>
<feature type="active site" evidence="7">
    <location>
        <position position="518"/>
    </location>
</feature>
<dbReference type="Pfam" id="PF01974">
    <property type="entry name" value="tRNA_int_endo"/>
    <property type="match status" value="1"/>
</dbReference>
<dbReference type="FunFam" id="3.40.1350.10:FF:000007">
    <property type="entry name" value="tRNA-splicing endonuclease subunit Sen2"/>
    <property type="match status" value="1"/>
</dbReference>
<dbReference type="CDD" id="cd22363">
    <property type="entry name" value="tRNA-intron_lyase_C"/>
    <property type="match status" value="1"/>
</dbReference>
<dbReference type="GO" id="GO:0000214">
    <property type="term" value="C:tRNA-intron endonuclease complex"/>
    <property type="evidence" value="ECO:0007669"/>
    <property type="project" value="InterPro"/>
</dbReference>
<gene>
    <name evidence="10" type="ORF">LTR62_005203</name>
</gene>
<feature type="region of interest" description="Disordered" evidence="8">
    <location>
        <begin position="1"/>
        <end position="58"/>
    </location>
</feature>
<feature type="domain" description="tRNA intron endonuclease catalytic" evidence="9">
    <location>
        <begin position="431"/>
        <end position="526"/>
    </location>
</feature>
<dbReference type="InterPro" id="IPR036167">
    <property type="entry name" value="tRNA_intron_Endo_cat-like_sf"/>
</dbReference>
<dbReference type="GO" id="GO:0000213">
    <property type="term" value="F:tRNA-intron lyase activity"/>
    <property type="evidence" value="ECO:0007669"/>
    <property type="project" value="UniProtKB-EC"/>
</dbReference>
<dbReference type="InterPro" id="IPR011856">
    <property type="entry name" value="tRNA_endonuc-like_dom_sf"/>
</dbReference>
<dbReference type="EC" id="4.6.1.16" evidence="2"/>
<feature type="compositionally biased region" description="Basic and acidic residues" evidence="8">
    <location>
        <begin position="231"/>
        <end position="242"/>
    </location>
</feature>
<dbReference type="PIRSF" id="PIRSF011789">
    <property type="entry name" value="tRNA_splic_SEN2"/>
    <property type="match status" value="1"/>
</dbReference>
<dbReference type="InterPro" id="IPR006677">
    <property type="entry name" value="tRNA_intron_Endonuc_cat-like"/>
</dbReference>
<dbReference type="PANTHER" id="PTHR21227:SF0">
    <property type="entry name" value="TRNA-SPLICING ENDONUCLEASE SUBUNIT SEN2"/>
    <property type="match status" value="1"/>
</dbReference>
<dbReference type="GO" id="GO:0005737">
    <property type="term" value="C:cytoplasm"/>
    <property type="evidence" value="ECO:0007669"/>
    <property type="project" value="TreeGrafter"/>
</dbReference>
<comment type="catalytic activity">
    <reaction evidence="6">
        <text>pretRNA = a 3'-half-tRNA molecule with a 5'-OH end + a 5'-half-tRNA molecule with a 2',3'-cyclic phosphate end + an intron with a 2',3'-cyclic phosphate and a 5'-hydroxyl terminus.</text>
        <dbReference type="EC" id="4.6.1.16"/>
    </reaction>
</comment>
<feature type="active site" evidence="7">
    <location>
        <position position="469"/>
    </location>
</feature>
<evidence type="ECO:0000256" key="4">
    <source>
        <dbReference type="ARBA" id="ARBA00023239"/>
    </source>
</evidence>
<dbReference type="SUPFAM" id="SSF53032">
    <property type="entry name" value="tRNA-intron endonuclease catalytic domain-like"/>
    <property type="match status" value="1"/>
</dbReference>
<protein>
    <recommendedName>
        <fullName evidence="2">tRNA-intron lyase</fullName>
        <ecNumber evidence="2">4.6.1.16</ecNumber>
    </recommendedName>
    <alternativeName>
        <fullName evidence="5">tRNA-intron endonuclease Sen2</fullName>
    </alternativeName>
</protein>
<feature type="compositionally biased region" description="Basic and acidic residues" evidence="8">
    <location>
        <begin position="24"/>
        <end position="39"/>
    </location>
</feature>
<dbReference type="EMBL" id="JAVRRL010000040">
    <property type="protein sequence ID" value="KAK5111363.1"/>
    <property type="molecule type" value="Genomic_DNA"/>
</dbReference>
<evidence type="ECO:0000256" key="3">
    <source>
        <dbReference type="ARBA" id="ARBA00022694"/>
    </source>
</evidence>
<keyword evidence="3" id="KW-0819">tRNA processing</keyword>
<feature type="active site" evidence="7">
    <location>
        <position position="461"/>
    </location>
</feature>
<comment type="similarity">
    <text evidence="1">Belongs to the tRNA-intron endonuclease family.</text>
</comment>
<dbReference type="GO" id="GO:0000379">
    <property type="term" value="P:tRNA-type intron splice site recognition and cleavage"/>
    <property type="evidence" value="ECO:0007669"/>
    <property type="project" value="TreeGrafter"/>
</dbReference>
<evidence type="ECO:0000256" key="1">
    <source>
        <dbReference type="ARBA" id="ARBA00008078"/>
    </source>
</evidence>
<evidence type="ECO:0000259" key="9">
    <source>
        <dbReference type="Pfam" id="PF01974"/>
    </source>
</evidence>
<dbReference type="Proteomes" id="UP001310890">
    <property type="component" value="Unassembled WGS sequence"/>
</dbReference>
<dbReference type="Gene3D" id="3.40.1350.10">
    <property type="match status" value="1"/>
</dbReference>
<organism evidence="10 11">
    <name type="scientific">Meristemomyces frigidus</name>
    <dbReference type="NCBI Taxonomy" id="1508187"/>
    <lineage>
        <taxon>Eukaryota</taxon>
        <taxon>Fungi</taxon>
        <taxon>Dikarya</taxon>
        <taxon>Ascomycota</taxon>
        <taxon>Pezizomycotina</taxon>
        <taxon>Dothideomycetes</taxon>
        <taxon>Dothideomycetidae</taxon>
        <taxon>Mycosphaerellales</taxon>
        <taxon>Teratosphaeriaceae</taxon>
        <taxon>Meristemomyces</taxon>
    </lineage>
</organism>
<sequence length="569" mass="63085">MQEIILPNTGAPGELSTQRAAETLPKEETLLPPTDDVKPKRQSRNNNNNRKKARNFNQIHSKPLPLETYPLPAFHPSNPISLLRLCYTFLLHTFYPPSSHILSVDGYPAHFSLSTRSVHVTDPAAVKALWEMGFFGKGSLSRSEPTWLERERELQRQARAGGGKGGFTAAEAVTRQRREERRLFKLERARVEREGIERQRAVERGELGVEEVLQGDEGAGGQSLPTPPPDNLEHESKGDRGEAVDSELLDPLLAQAESMPLLSSASTGPPNNTTLLSPDKAAARVSIHELEQAAPDIKNQEHLQLTLVEAFFLSYALGVLDITVPPPDQTDTQTTKTVPHLPPLDLLNLFAKTSATTKTPPTGPSPLEPPTIAINSHPLHARAVSHAIATAPLLRDPTSTTLKVPFTAAPLTPQPEALVPQPAFTNPNNPFLLSYITYHHFRSLGWVIRPGAKFGVDYLLYNRGPVFSHAEFGVLVIPAYTDTYWSSTAEGRKAREAERGRDWWWLHCANRVQSAVHKTLVLCYVDVPAPLSGDDDSDGGKEWDVKALLSRYKVREFVVKRWLVNRSRD</sequence>
<accession>A0AAN7YFP5</accession>
<evidence type="ECO:0000256" key="7">
    <source>
        <dbReference type="PIRSR" id="PIRSR011789-1"/>
    </source>
</evidence>
<dbReference type="PANTHER" id="PTHR21227">
    <property type="entry name" value="TRNA-SPLICING ENDONUCLEASE SUBUNIT SEN2"/>
    <property type="match status" value="1"/>
</dbReference>
<dbReference type="InterPro" id="IPR006676">
    <property type="entry name" value="tRNA_splic"/>
</dbReference>
<evidence type="ECO:0000256" key="2">
    <source>
        <dbReference type="ARBA" id="ARBA00012573"/>
    </source>
</evidence>
<proteinExistence type="inferred from homology"/>
<evidence type="ECO:0000256" key="5">
    <source>
        <dbReference type="ARBA" id="ARBA00032432"/>
    </source>
</evidence>
<dbReference type="InterPro" id="IPR016589">
    <property type="entry name" value="tRNA_splic_SEN2"/>
</dbReference>
<feature type="region of interest" description="Disordered" evidence="8">
    <location>
        <begin position="214"/>
        <end position="242"/>
    </location>
</feature>
<reference evidence="10" key="1">
    <citation type="submission" date="2023-08" db="EMBL/GenBank/DDBJ databases">
        <title>Black Yeasts Isolated from many extreme environments.</title>
        <authorList>
            <person name="Coleine C."/>
            <person name="Stajich J.E."/>
            <person name="Selbmann L."/>
        </authorList>
    </citation>
    <scope>NUCLEOTIDE SEQUENCE</scope>
    <source>
        <strain evidence="10">CCFEE 5401</strain>
    </source>
</reference>
<dbReference type="GO" id="GO:0003676">
    <property type="term" value="F:nucleic acid binding"/>
    <property type="evidence" value="ECO:0007669"/>
    <property type="project" value="InterPro"/>
</dbReference>
<evidence type="ECO:0000313" key="10">
    <source>
        <dbReference type="EMBL" id="KAK5111363.1"/>
    </source>
</evidence>